<gene>
    <name evidence="2" type="ORF">LTR16_010495</name>
</gene>
<feature type="compositionally biased region" description="Basic residues" evidence="1">
    <location>
        <begin position="77"/>
        <end position="89"/>
    </location>
</feature>
<organism evidence="2 3">
    <name type="scientific">Cryomyces antarcticus</name>
    <dbReference type="NCBI Taxonomy" id="329879"/>
    <lineage>
        <taxon>Eukaryota</taxon>
        <taxon>Fungi</taxon>
        <taxon>Dikarya</taxon>
        <taxon>Ascomycota</taxon>
        <taxon>Pezizomycotina</taxon>
        <taxon>Dothideomycetes</taxon>
        <taxon>Dothideomycetes incertae sedis</taxon>
        <taxon>Cryomyces</taxon>
    </lineage>
</organism>
<dbReference type="EMBL" id="JAVRRA010019409">
    <property type="protein sequence ID" value="KAK5180515.1"/>
    <property type="molecule type" value="Genomic_DNA"/>
</dbReference>
<feature type="non-terminal residue" evidence="2">
    <location>
        <position position="109"/>
    </location>
</feature>
<dbReference type="Proteomes" id="UP001357485">
    <property type="component" value="Unassembled WGS sequence"/>
</dbReference>
<proteinExistence type="predicted"/>
<keyword evidence="3" id="KW-1185">Reference proteome</keyword>
<protein>
    <submittedName>
        <fullName evidence="2">Uncharacterized protein</fullName>
    </submittedName>
</protein>
<name>A0ABR0LK71_9PEZI</name>
<reference evidence="2 3" key="1">
    <citation type="submission" date="2023-08" db="EMBL/GenBank/DDBJ databases">
        <title>Black Yeasts Isolated from many extreme environments.</title>
        <authorList>
            <person name="Coleine C."/>
            <person name="Stajich J.E."/>
            <person name="Selbmann L."/>
        </authorList>
    </citation>
    <scope>NUCLEOTIDE SEQUENCE [LARGE SCALE GENOMIC DNA]</scope>
    <source>
        <strain evidence="2 3">CCFEE 536</strain>
    </source>
</reference>
<accession>A0ABR0LK71</accession>
<feature type="compositionally biased region" description="Basic residues" evidence="1">
    <location>
        <begin position="97"/>
        <end position="109"/>
    </location>
</feature>
<evidence type="ECO:0000313" key="2">
    <source>
        <dbReference type="EMBL" id="KAK5180515.1"/>
    </source>
</evidence>
<feature type="compositionally biased region" description="Low complexity" evidence="1">
    <location>
        <begin position="40"/>
        <end position="52"/>
    </location>
</feature>
<feature type="region of interest" description="Disordered" evidence="1">
    <location>
        <begin position="1"/>
        <end position="109"/>
    </location>
</feature>
<evidence type="ECO:0000256" key="1">
    <source>
        <dbReference type="SAM" id="MobiDB-lite"/>
    </source>
</evidence>
<feature type="compositionally biased region" description="Low complexity" evidence="1">
    <location>
        <begin position="61"/>
        <end position="73"/>
    </location>
</feature>
<comment type="caution">
    <text evidence="2">The sequence shown here is derived from an EMBL/GenBank/DDBJ whole genome shotgun (WGS) entry which is preliminary data.</text>
</comment>
<sequence>QIPSAAPRQSALLPCPLHPSLRLHPADQRPQESIPPPLPRRLLALAHLGAASHRARDHDAALASAASHAAGPEPARHARRPGRRLRQRGHAQDRHARPARRRSARARRP</sequence>
<evidence type="ECO:0000313" key="3">
    <source>
        <dbReference type="Proteomes" id="UP001357485"/>
    </source>
</evidence>
<feature type="non-terminal residue" evidence="2">
    <location>
        <position position="1"/>
    </location>
</feature>